<dbReference type="Proteomes" id="UP000253975">
    <property type="component" value="Unassembled WGS sequence"/>
</dbReference>
<organism evidence="4 5">
    <name type="scientific">Slackia isoflavoniconvertens</name>
    <dbReference type="NCBI Taxonomy" id="572010"/>
    <lineage>
        <taxon>Bacteria</taxon>
        <taxon>Bacillati</taxon>
        <taxon>Actinomycetota</taxon>
        <taxon>Coriobacteriia</taxon>
        <taxon>Eggerthellales</taxon>
        <taxon>Eggerthellaceae</taxon>
        <taxon>Slackia</taxon>
    </lineage>
</organism>
<accession>A0A369LPQ0</accession>
<proteinExistence type="predicted"/>
<sequence length="233" mass="26314">MATARRRHVVARPKKDTELCAERRILDAFWHVLESTPLRCVSVRTVAQTAEVNRGTFYYHFKSVDALVDRAIESELLERHSIVHEVLLMTTGEIDRMPLDSMQRHIERTVLLVRQGGGEHVMNVVFDIFRNIWRAVLCPNGEALSPQVEMLIRYNVHGILGLYSSLAQSEDGFPSEEALEFQRWNARRTLGDMCALQGMEQGVVLDRLLAALSMEGCVAGGRGPKSERATQRG</sequence>
<dbReference type="SUPFAM" id="SSF46689">
    <property type="entry name" value="Homeodomain-like"/>
    <property type="match status" value="1"/>
</dbReference>
<evidence type="ECO:0000259" key="3">
    <source>
        <dbReference type="PROSITE" id="PS50977"/>
    </source>
</evidence>
<dbReference type="InterPro" id="IPR001647">
    <property type="entry name" value="HTH_TetR"/>
</dbReference>
<dbReference type="InterPro" id="IPR009057">
    <property type="entry name" value="Homeodomain-like_sf"/>
</dbReference>
<evidence type="ECO:0000256" key="1">
    <source>
        <dbReference type="ARBA" id="ARBA00023125"/>
    </source>
</evidence>
<dbReference type="AlphaFoldDB" id="A0A369LPQ0"/>
<evidence type="ECO:0000256" key="2">
    <source>
        <dbReference type="PROSITE-ProRule" id="PRU00335"/>
    </source>
</evidence>
<keyword evidence="1 2" id="KW-0238">DNA-binding</keyword>
<protein>
    <recommendedName>
        <fullName evidence="3">HTH tetR-type domain-containing protein</fullName>
    </recommendedName>
</protein>
<feature type="domain" description="HTH tetR-type" evidence="3">
    <location>
        <begin position="19"/>
        <end position="79"/>
    </location>
</feature>
<feature type="DNA-binding region" description="H-T-H motif" evidence="2">
    <location>
        <begin position="42"/>
        <end position="61"/>
    </location>
</feature>
<evidence type="ECO:0000313" key="4">
    <source>
        <dbReference type="EMBL" id="RDB60226.1"/>
    </source>
</evidence>
<dbReference type="EMBL" id="PPTO01000003">
    <property type="protein sequence ID" value="RDB60226.1"/>
    <property type="molecule type" value="Genomic_DNA"/>
</dbReference>
<reference evidence="4 5" key="1">
    <citation type="journal article" date="2018" name="Elife">
        <title>Discovery and characterization of a prevalent human gut bacterial enzyme sufficient for the inactivation of a family of plant toxins.</title>
        <authorList>
            <person name="Koppel N."/>
            <person name="Bisanz J.E."/>
            <person name="Pandelia M.E."/>
            <person name="Turnbaugh P.J."/>
            <person name="Balskus E.P."/>
        </authorList>
    </citation>
    <scope>NUCLEOTIDE SEQUENCE [LARGE SCALE GENOMIC DNA]</scope>
    <source>
        <strain evidence="4 5">OB21 GAM31</strain>
    </source>
</reference>
<dbReference type="Gene3D" id="1.10.357.10">
    <property type="entry name" value="Tetracycline Repressor, domain 2"/>
    <property type="match status" value="1"/>
</dbReference>
<dbReference type="Pfam" id="PF00440">
    <property type="entry name" value="TetR_N"/>
    <property type="match status" value="1"/>
</dbReference>
<gene>
    <name evidence="4" type="ORF">C1881_02460</name>
</gene>
<dbReference type="GO" id="GO:0003677">
    <property type="term" value="F:DNA binding"/>
    <property type="evidence" value="ECO:0007669"/>
    <property type="project" value="UniProtKB-UniRule"/>
</dbReference>
<dbReference type="PROSITE" id="PS50977">
    <property type="entry name" value="HTH_TETR_2"/>
    <property type="match status" value="1"/>
</dbReference>
<evidence type="ECO:0000313" key="5">
    <source>
        <dbReference type="Proteomes" id="UP000253975"/>
    </source>
</evidence>
<name>A0A369LPQ0_9ACTN</name>
<comment type="caution">
    <text evidence="4">The sequence shown here is derived from an EMBL/GenBank/DDBJ whole genome shotgun (WGS) entry which is preliminary data.</text>
</comment>